<dbReference type="SUPFAM" id="SSF51366">
    <property type="entry name" value="Ribulose-phoshate binding barrel"/>
    <property type="match status" value="1"/>
</dbReference>
<feature type="binding site" evidence="10">
    <location>
        <position position="189"/>
    </location>
    <ligand>
        <name>substrate</name>
    </ligand>
</feature>
<comment type="function">
    <text evidence="1">Catalyzes the decarboxylation of orotidine 5'-monophosphate (OMP) to uridine 5'-monophosphate (UMP).</text>
</comment>
<dbReference type="InterPro" id="IPR011060">
    <property type="entry name" value="RibuloseP-bd_barrel"/>
</dbReference>
<evidence type="ECO:0000259" key="12">
    <source>
        <dbReference type="SMART" id="SM00934"/>
    </source>
</evidence>
<dbReference type="GO" id="GO:0006207">
    <property type="term" value="P:'de novo' pyrimidine nucleobase biosynthetic process"/>
    <property type="evidence" value="ECO:0007669"/>
    <property type="project" value="InterPro"/>
</dbReference>
<keyword evidence="7 11" id="KW-0456">Lyase</keyword>
<evidence type="ECO:0000256" key="10">
    <source>
        <dbReference type="PIRSR" id="PIRSR614732-2"/>
    </source>
</evidence>
<name>A0A379JMD1_9NOCA</name>
<dbReference type="InterPro" id="IPR014732">
    <property type="entry name" value="OMPdecase"/>
</dbReference>
<evidence type="ECO:0000256" key="1">
    <source>
        <dbReference type="ARBA" id="ARBA00002356"/>
    </source>
</evidence>
<evidence type="ECO:0000256" key="8">
    <source>
        <dbReference type="ARBA" id="ARBA00049157"/>
    </source>
</evidence>
<dbReference type="InterPro" id="IPR013785">
    <property type="entry name" value="Aldolase_TIM"/>
</dbReference>
<comment type="pathway">
    <text evidence="2 11">Pyrimidine metabolism; UMP biosynthesis via de novo pathway; UMP from orotate: step 2/2.</text>
</comment>
<dbReference type="RefSeq" id="WP_039819008.1">
    <property type="nucleotide sequence ID" value="NZ_UGRY01000008.1"/>
</dbReference>
<feature type="binding site" evidence="10">
    <location>
        <position position="130"/>
    </location>
    <ligand>
        <name>substrate</name>
    </ligand>
</feature>
<evidence type="ECO:0000256" key="3">
    <source>
        <dbReference type="ARBA" id="ARBA00012321"/>
    </source>
</evidence>
<keyword evidence="6 11" id="KW-0665">Pyrimidine biosynthesis</keyword>
<feature type="binding site" evidence="10">
    <location>
        <position position="17"/>
    </location>
    <ligand>
        <name>substrate</name>
    </ligand>
</feature>
<sequence length="237" mass="24138">MPSDLTAARDHLAIALDTADIDTAVAIARAVQPHIAIAKVGLQLFSAAGRDAVKAVQDTGMDVFLDVKLHDIPNTVRGASVALGNLGVRYLTVHAAGGEKMLRAAVDGLAEGAAQANQPTPTVLAVTILTSEPNATPALLTERLTAAVTAECGGIVCAATDLALIRETAPQITTVVPGIRPAGSPVHDQARVATPAEAIHHGADILVIGRAVTSADNIATAAEDIAAQVAQARRSDQ</sequence>
<evidence type="ECO:0000256" key="5">
    <source>
        <dbReference type="ARBA" id="ARBA00022793"/>
    </source>
</evidence>
<dbReference type="PANTHER" id="PTHR32119">
    <property type="entry name" value="OROTIDINE 5'-PHOSPHATE DECARBOXYLASE"/>
    <property type="match status" value="1"/>
</dbReference>
<comment type="similarity">
    <text evidence="11">Belongs to the OMP decarboxylase family.</text>
</comment>
<dbReference type="InterPro" id="IPR001754">
    <property type="entry name" value="OMPdeCOase_dom"/>
</dbReference>
<dbReference type="EMBL" id="UGRY01000008">
    <property type="protein sequence ID" value="SUD49590.1"/>
    <property type="molecule type" value="Genomic_DNA"/>
</dbReference>
<dbReference type="GO" id="GO:0044205">
    <property type="term" value="P:'de novo' UMP biosynthetic process"/>
    <property type="evidence" value="ECO:0007669"/>
    <property type="project" value="UniProtKB-UniPathway"/>
</dbReference>
<dbReference type="Proteomes" id="UP000255467">
    <property type="component" value="Unassembled WGS sequence"/>
</dbReference>
<evidence type="ECO:0000256" key="2">
    <source>
        <dbReference type="ARBA" id="ARBA00004861"/>
    </source>
</evidence>
<feature type="binding site" evidence="10">
    <location>
        <position position="210"/>
    </location>
    <ligand>
        <name>substrate</name>
    </ligand>
</feature>
<dbReference type="AlphaFoldDB" id="A0A379JMD1"/>
<feature type="domain" description="Orotidine 5'-phosphate decarboxylase" evidence="12">
    <location>
        <begin position="11"/>
        <end position="225"/>
    </location>
</feature>
<evidence type="ECO:0000256" key="4">
    <source>
        <dbReference type="ARBA" id="ARBA00021923"/>
    </source>
</evidence>
<reference evidence="13 14" key="1">
    <citation type="submission" date="2018-06" db="EMBL/GenBank/DDBJ databases">
        <authorList>
            <consortium name="Pathogen Informatics"/>
            <person name="Doyle S."/>
        </authorList>
    </citation>
    <scope>NUCLEOTIDE SEQUENCE [LARGE SCALE GENOMIC DNA]</scope>
    <source>
        <strain evidence="13 14">NCTC1934</strain>
    </source>
</reference>
<evidence type="ECO:0000256" key="7">
    <source>
        <dbReference type="ARBA" id="ARBA00023239"/>
    </source>
</evidence>
<feature type="binding site" evidence="10">
    <location>
        <position position="39"/>
    </location>
    <ligand>
        <name>substrate</name>
    </ligand>
</feature>
<evidence type="ECO:0000313" key="14">
    <source>
        <dbReference type="Proteomes" id="UP000255467"/>
    </source>
</evidence>
<dbReference type="Gene3D" id="3.20.20.70">
    <property type="entry name" value="Aldolase class I"/>
    <property type="match status" value="1"/>
</dbReference>
<proteinExistence type="inferred from homology"/>
<evidence type="ECO:0000256" key="11">
    <source>
        <dbReference type="RuleBase" id="RU000512"/>
    </source>
</evidence>
<feature type="binding site" evidence="10">
    <location>
        <position position="209"/>
    </location>
    <ligand>
        <name>substrate</name>
    </ligand>
</feature>
<dbReference type="GO" id="GO:0005829">
    <property type="term" value="C:cytosol"/>
    <property type="evidence" value="ECO:0007669"/>
    <property type="project" value="TreeGrafter"/>
</dbReference>
<feature type="active site" description="For OMPdecase activity" evidence="9">
    <location>
        <position position="66"/>
    </location>
</feature>
<dbReference type="SMART" id="SM00934">
    <property type="entry name" value="OMPdecase"/>
    <property type="match status" value="1"/>
</dbReference>
<protein>
    <recommendedName>
        <fullName evidence="4 11">Orotidine 5'-phosphate decarboxylase</fullName>
        <ecNumber evidence="3 11">4.1.1.23</ecNumber>
    </recommendedName>
</protein>
<dbReference type="PANTHER" id="PTHR32119:SF2">
    <property type="entry name" value="OROTIDINE 5'-PHOSPHATE DECARBOXYLASE"/>
    <property type="match status" value="1"/>
</dbReference>
<dbReference type="CDD" id="cd04725">
    <property type="entry name" value="OMP_decarboxylase_like"/>
    <property type="match status" value="1"/>
</dbReference>
<dbReference type="EC" id="4.1.1.23" evidence="3 11"/>
<dbReference type="InterPro" id="IPR018089">
    <property type="entry name" value="OMPdecase_AS"/>
</dbReference>
<gene>
    <name evidence="13" type="primary">pyrF</name>
    <name evidence="13" type="ORF">NCTC1934_06944</name>
</gene>
<keyword evidence="5 11" id="KW-0210">Decarboxylase</keyword>
<dbReference type="UniPathway" id="UPA00070">
    <property type="reaction ID" value="UER00120"/>
</dbReference>
<evidence type="ECO:0000256" key="9">
    <source>
        <dbReference type="PIRSR" id="PIRSR614732-1"/>
    </source>
</evidence>
<dbReference type="Pfam" id="PF00215">
    <property type="entry name" value="OMPdecase"/>
    <property type="match status" value="1"/>
</dbReference>
<dbReference type="NCBIfam" id="TIGR01740">
    <property type="entry name" value="pyrF"/>
    <property type="match status" value="1"/>
</dbReference>
<keyword evidence="14" id="KW-1185">Reference proteome</keyword>
<dbReference type="PROSITE" id="PS00156">
    <property type="entry name" value="OMPDECASE"/>
    <property type="match status" value="1"/>
</dbReference>
<evidence type="ECO:0000256" key="6">
    <source>
        <dbReference type="ARBA" id="ARBA00022975"/>
    </source>
</evidence>
<accession>A0A379JMD1</accession>
<dbReference type="GO" id="GO:0004590">
    <property type="term" value="F:orotidine-5'-phosphate decarboxylase activity"/>
    <property type="evidence" value="ECO:0007669"/>
    <property type="project" value="UniProtKB-EC"/>
</dbReference>
<comment type="catalytic activity">
    <reaction evidence="8 11">
        <text>orotidine 5'-phosphate + H(+) = UMP + CO2</text>
        <dbReference type="Rhea" id="RHEA:11596"/>
        <dbReference type="ChEBI" id="CHEBI:15378"/>
        <dbReference type="ChEBI" id="CHEBI:16526"/>
        <dbReference type="ChEBI" id="CHEBI:57538"/>
        <dbReference type="ChEBI" id="CHEBI:57865"/>
        <dbReference type="EC" id="4.1.1.23"/>
    </reaction>
</comment>
<organism evidence="13 14">
    <name type="scientific">Nocardia otitidiscaviarum</name>
    <dbReference type="NCBI Taxonomy" id="1823"/>
    <lineage>
        <taxon>Bacteria</taxon>
        <taxon>Bacillati</taxon>
        <taxon>Actinomycetota</taxon>
        <taxon>Actinomycetes</taxon>
        <taxon>Mycobacteriales</taxon>
        <taxon>Nocardiaceae</taxon>
        <taxon>Nocardia</taxon>
    </lineage>
</organism>
<feature type="active site" description="For OMPdecase activity" evidence="9">
    <location>
        <position position="71"/>
    </location>
</feature>
<feature type="active site" description="For OMPdecase activity" evidence="9">
    <location>
        <position position="68"/>
    </location>
</feature>
<evidence type="ECO:0000313" key="13">
    <source>
        <dbReference type="EMBL" id="SUD49590.1"/>
    </source>
</evidence>
<feature type="binding site" evidence="10">
    <location>
        <position position="180"/>
    </location>
    <ligand>
        <name>substrate</name>
    </ligand>
</feature>